<keyword evidence="1" id="KW-0677">Repeat</keyword>
<protein>
    <recommendedName>
        <fullName evidence="5">CBS domain-containing protein</fullName>
    </recommendedName>
</protein>
<dbReference type="PROSITE" id="PS51371">
    <property type="entry name" value="CBS"/>
    <property type="match status" value="1"/>
</dbReference>
<dbReference type="PANTHER" id="PTHR22777">
    <property type="entry name" value="HEMOLYSIN-RELATED"/>
    <property type="match status" value="1"/>
</dbReference>
<dbReference type="PANTHER" id="PTHR22777:SF17">
    <property type="entry name" value="UPF0053 PROTEIN SLL0260"/>
    <property type="match status" value="1"/>
</dbReference>
<dbReference type="Gene3D" id="3.30.465.10">
    <property type="match status" value="1"/>
</dbReference>
<evidence type="ECO:0000313" key="6">
    <source>
        <dbReference type="EMBL" id="CAE0696727.1"/>
    </source>
</evidence>
<evidence type="ECO:0000256" key="3">
    <source>
        <dbReference type="PROSITE-ProRule" id="PRU00703"/>
    </source>
</evidence>
<name>A0A7S3ZWY5_9STRA</name>
<dbReference type="Pfam" id="PF00571">
    <property type="entry name" value="CBS"/>
    <property type="match status" value="1"/>
</dbReference>
<dbReference type="InterPro" id="IPR036318">
    <property type="entry name" value="FAD-bd_PCMH-like_sf"/>
</dbReference>
<dbReference type="InterPro" id="IPR005170">
    <property type="entry name" value="Transptr-assoc_dom"/>
</dbReference>
<evidence type="ECO:0000259" key="5">
    <source>
        <dbReference type="PROSITE" id="PS51371"/>
    </source>
</evidence>
<dbReference type="SMART" id="SM01091">
    <property type="entry name" value="CorC_HlyC"/>
    <property type="match status" value="1"/>
</dbReference>
<dbReference type="SUPFAM" id="SSF54631">
    <property type="entry name" value="CBS-domain pair"/>
    <property type="match status" value="1"/>
</dbReference>
<dbReference type="AlphaFoldDB" id="A0A7S3ZWY5"/>
<evidence type="ECO:0000256" key="4">
    <source>
        <dbReference type="SAM" id="MobiDB-lite"/>
    </source>
</evidence>
<feature type="compositionally biased region" description="Gly residues" evidence="4">
    <location>
        <begin position="155"/>
        <end position="165"/>
    </location>
</feature>
<accession>A0A7S3ZWY5</accession>
<dbReference type="Pfam" id="PF03471">
    <property type="entry name" value="CorC_HlyC"/>
    <property type="match status" value="1"/>
</dbReference>
<gene>
    <name evidence="6" type="ORF">PCAL00307_LOCUS12163</name>
</gene>
<dbReference type="SUPFAM" id="SSF56176">
    <property type="entry name" value="FAD-binding/transporter-associated domain-like"/>
    <property type="match status" value="1"/>
</dbReference>
<dbReference type="EMBL" id="HBIW01014152">
    <property type="protein sequence ID" value="CAE0696727.1"/>
    <property type="molecule type" value="Transcribed_RNA"/>
</dbReference>
<evidence type="ECO:0000256" key="1">
    <source>
        <dbReference type="ARBA" id="ARBA00022737"/>
    </source>
</evidence>
<sequence>MQCIIKLSRRVSKAIAWRRGLSPLDSASTAAFSPIKDSVKNYRVHPTHWLIYAQVWAALESLRRRRRHLAVVVDEYGGTAGIVTLEDILEEVVGEIYDEDDAAEGADRADRSLIQVVRGAGDRGRGGASRTYVVRGEAELDDVRAALFGPPPAPAGGGGGGGSGGAAAPPLDDRAFDCVTLSGYLCAVHGEIPAVGVAVVDSGYRFTVARSDARRVREVLAEPVDGEPAAPPTS</sequence>
<dbReference type="Gene3D" id="3.90.1280.20">
    <property type="match status" value="1"/>
</dbReference>
<organism evidence="6">
    <name type="scientific">Pelagomonas calceolata</name>
    <dbReference type="NCBI Taxonomy" id="35677"/>
    <lineage>
        <taxon>Eukaryota</taxon>
        <taxon>Sar</taxon>
        <taxon>Stramenopiles</taxon>
        <taxon>Ochrophyta</taxon>
        <taxon>Pelagophyceae</taxon>
        <taxon>Pelagomonadales</taxon>
        <taxon>Pelagomonadaceae</taxon>
        <taxon>Pelagomonas</taxon>
    </lineage>
</organism>
<proteinExistence type="predicted"/>
<dbReference type="GO" id="GO:0050660">
    <property type="term" value="F:flavin adenine dinucleotide binding"/>
    <property type="evidence" value="ECO:0007669"/>
    <property type="project" value="InterPro"/>
</dbReference>
<dbReference type="InterPro" id="IPR000644">
    <property type="entry name" value="CBS_dom"/>
</dbReference>
<dbReference type="InterPro" id="IPR016169">
    <property type="entry name" value="FAD-bd_PCMH_sub2"/>
</dbReference>
<dbReference type="InterPro" id="IPR046342">
    <property type="entry name" value="CBS_dom_sf"/>
</dbReference>
<feature type="domain" description="CBS" evidence="5">
    <location>
        <begin position="34"/>
        <end position="99"/>
    </location>
</feature>
<reference evidence="6" key="1">
    <citation type="submission" date="2021-01" db="EMBL/GenBank/DDBJ databases">
        <authorList>
            <person name="Corre E."/>
            <person name="Pelletier E."/>
            <person name="Niang G."/>
            <person name="Scheremetjew M."/>
            <person name="Finn R."/>
            <person name="Kale V."/>
            <person name="Holt S."/>
            <person name="Cochrane G."/>
            <person name="Meng A."/>
            <person name="Brown T."/>
            <person name="Cohen L."/>
        </authorList>
    </citation>
    <scope>NUCLEOTIDE SEQUENCE</scope>
    <source>
        <strain evidence="6">CCMP1756</strain>
    </source>
</reference>
<keyword evidence="2 3" id="KW-0129">CBS domain</keyword>
<feature type="region of interest" description="Disordered" evidence="4">
    <location>
        <begin position="148"/>
        <end position="168"/>
    </location>
</feature>
<evidence type="ECO:0000256" key="2">
    <source>
        <dbReference type="ARBA" id="ARBA00023122"/>
    </source>
</evidence>